<protein>
    <submittedName>
        <fullName evidence="1">Uncharacterized protein</fullName>
    </submittedName>
</protein>
<keyword evidence="2" id="KW-1185">Reference proteome</keyword>
<dbReference type="AlphaFoldDB" id="A0ABD0J302"/>
<proteinExistence type="predicted"/>
<reference evidence="1 2" key="1">
    <citation type="journal article" date="2023" name="Sci. Data">
        <title>Genome assembly of the Korean intertidal mud-creeper Batillaria attramentaria.</title>
        <authorList>
            <person name="Patra A.K."/>
            <person name="Ho P.T."/>
            <person name="Jun S."/>
            <person name="Lee S.J."/>
            <person name="Kim Y."/>
            <person name="Won Y.J."/>
        </authorList>
    </citation>
    <scope>NUCLEOTIDE SEQUENCE [LARGE SCALE GENOMIC DNA]</scope>
    <source>
        <strain evidence="1">Wonlab-2016</strain>
    </source>
</reference>
<sequence length="111" mass="11950">MVRGYVNTKLLIHAGHEQREPTACQLLVRNTAWPEVGGGGVGWLPAAAVTRYMLIVPAITLPPGALAPLEHVHIGAMEQDKALAASRREDSGQEPIRIHTIPVCSPASRQM</sequence>
<evidence type="ECO:0000313" key="2">
    <source>
        <dbReference type="Proteomes" id="UP001519460"/>
    </source>
</evidence>
<dbReference type="EMBL" id="JACVVK020000689">
    <property type="protein sequence ID" value="KAK7455928.1"/>
    <property type="molecule type" value="Genomic_DNA"/>
</dbReference>
<name>A0ABD0J302_9CAEN</name>
<organism evidence="1 2">
    <name type="scientific">Batillaria attramentaria</name>
    <dbReference type="NCBI Taxonomy" id="370345"/>
    <lineage>
        <taxon>Eukaryota</taxon>
        <taxon>Metazoa</taxon>
        <taxon>Spiralia</taxon>
        <taxon>Lophotrochozoa</taxon>
        <taxon>Mollusca</taxon>
        <taxon>Gastropoda</taxon>
        <taxon>Caenogastropoda</taxon>
        <taxon>Sorbeoconcha</taxon>
        <taxon>Cerithioidea</taxon>
        <taxon>Batillariidae</taxon>
        <taxon>Batillaria</taxon>
    </lineage>
</organism>
<evidence type="ECO:0000313" key="1">
    <source>
        <dbReference type="EMBL" id="KAK7455928.1"/>
    </source>
</evidence>
<dbReference type="Proteomes" id="UP001519460">
    <property type="component" value="Unassembled WGS sequence"/>
</dbReference>
<gene>
    <name evidence="1" type="ORF">BaRGS_00039441</name>
</gene>
<accession>A0ABD0J302</accession>
<comment type="caution">
    <text evidence="1">The sequence shown here is derived from an EMBL/GenBank/DDBJ whole genome shotgun (WGS) entry which is preliminary data.</text>
</comment>